<dbReference type="Pfam" id="PF10128">
    <property type="entry name" value="OpcA_G6PD_assem"/>
    <property type="match status" value="1"/>
</dbReference>
<evidence type="ECO:0000259" key="2">
    <source>
        <dbReference type="Pfam" id="PF10128"/>
    </source>
</evidence>
<sequence>MTTPLVSLQAPKDVSLDYIDNELRQIWQMYSGSGDGLAATRASTFSILVYEPDAIQPLLSALGFYTGPIDGIAGPRTTSAIKAAQKAYNFEVTGVSSPELMNKLQEEFKAKSAQGKVNITEATAVKQYSPDMEGAGIADAIASTNPCRIIALVSTTEEDEGVKAQVSAYCPVNKRSENSLICCEYITITGVSSAFERISGIISELMIPDLPKFIWWKAGIDEEYSLFQRLTKECDRIIVDSSIFAQPEIELLKIGQLLEKDIPLSDINWARLSSWQELTAEAFDPPERRSSIWEVDQVTIDYEKGNPNQALMFLGWLASRLNWQPKSCERETGDYDIHKVTLTNPEGKIIKAELAGIPVGDWGEILGDLISLKLTSTNLNADCCTVLCSETTGCMRMEAGGGAQSCRVQQVTSLADQETENLLSKELQRWGKDALYRESMAFTKQILEL</sequence>
<dbReference type="Gene3D" id="1.10.101.10">
    <property type="entry name" value="PGBD-like superfamily/PGBD"/>
    <property type="match status" value="1"/>
</dbReference>
<dbReference type="AlphaFoldDB" id="A0A844GSL2"/>
<dbReference type="EMBL" id="WMIA01000002">
    <property type="protein sequence ID" value="MTF37768.1"/>
    <property type="molecule type" value="Genomic_DNA"/>
</dbReference>
<dbReference type="InterPro" id="IPR002477">
    <property type="entry name" value="Peptidoglycan-bd-like"/>
</dbReference>
<comment type="caution">
    <text evidence="4">The sequence shown here is derived from an EMBL/GenBank/DDBJ whole genome shotgun (WGS) entry which is preliminary data.</text>
</comment>
<feature type="domain" description="Glucose-6-phosphate dehydrogenase assembly protein OpcA N-terminal" evidence="2">
    <location>
        <begin position="138"/>
        <end position="254"/>
    </location>
</feature>
<reference evidence="4 5" key="1">
    <citation type="submission" date="2019-11" db="EMBL/GenBank/DDBJ databases">
        <title>Isolation of a new High Light Tolerant Cyanobacteria.</title>
        <authorList>
            <person name="Dobson Z."/>
            <person name="Vaughn N."/>
            <person name="Vaughn M."/>
            <person name="Fromme P."/>
            <person name="Mazor Y."/>
        </authorList>
    </citation>
    <scope>NUCLEOTIDE SEQUENCE [LARGE SCALE GENOMIC DNA]</scope>
    <source>
        <strain evidence="4 5">0216</strain>
    </source>
</reference>
<dbReference type="PANTHER" id="PTHR38658:SF1">
    <property type="entry name" value="OXPP CYCLE PROTEIN OPCA-RELATED"/>
    <property type="match status" value="1"/>
</dbReference>
<dbReference type="InterPro" id="IPR004555">
    <property type="entry name" value="G6PDH_assembly_OpcA"/>
</dbReference>
<evidence type="ECO:0000259" key="3">
    <source>
        <dbReference type="Pfam" id="PF20171"/>
    </source>
</evidence>
<evidence type="ECO:0000313" key="4">
    <source>
        <dbReference type="EMBL" id="MTF37768.1"/>
    </source>
</evidence>
<feature type="domain" description="Peptidoglycan binding-like" evidence="1">
    <location>
        <begin position="54"/>
        <end position="104"/>
    </location>
</feature>
<dbReference type="InterPro" id="IPR036365">
    <property type="entry name" value="PGBD-like_sf"/>
</dbReference>
<accession>A0A844GSL2</accession>
<dbReference type="InterPro" id="IPR046802">
    <property type="entry name" value="OpcA_G6PD_C"/>
</dbReference>
<evidence type="ECO:0000259" key="1">
    <source>
        <dbReference type="Pfam" id="PF01471"/>
    </source>
</evidence>
<gene>
    <name evidence="4" type="primary">opcA</name>
    <name evidence="4" type="ORF">GGC33_02335</name>
</gene>
<dbReference type="NCBIfam" id="TIGR00534">
    <property type="entry name" value="OpcA"/>
    <property type="match status" value="1"/>
</dbReference>
<protein>
    <submittedName>
        <fullName evidence="4">Glucose-6-phosphate dehydrogenase assembly protein OpcA</fullName>
    </submittedName>
</protein>
<proteinExistence type="predicted"/>
<evidence type="ECO:0000313" key="5">
    <source>
        <dbReference type="Proteomes" id="UP000437131"/>
    </source>
</evidence>
<feature type="domain" description="Glucose-6-phosphate dehydrogenase assembly protein OpcA C-terminal" evidence="3">
    <location>
        <begin position="263"/>
        <end position="440"/>
    </location>
</feature>
<organism evidence="4 5">
    <name type="scientific">Cyanobacterium aponinum 0216</name>
    <dbReference type="NCBI Taxonomy" id="2676140"/>
    <lineage>
        <taxon>Bacteria</taxon>
        <taxon>Bacillati</taxon>
        <taxon>Cyanobacteriota</taxon>
        <taxon>Cyanophyceae</taxon>
        <taxon>Oscillatoriophycideae</taxon>
        <taxon>Chroococcales</taxon>
        <taxon>Geminocystaceae</taxon>
        <taxon>Cyanobacterium</taxon>
    </lineage>
</organism>
<dbReference type="PANTHER" id="PTHR38658">
    <property type="entry name" value="OXPP CYCLE PROTEIN OPCA-RELATED"/>
    <property type="match status" value="1"/>
</dbReference>
<dbReference type="InterPro" id="IPR036366">
    <property type="entry name" value="PGBDSf"/>
</dbReference>
<dbReference type="Proteomes" id="UP000437131">
    <property type="component" value="Unassembled WGS sequence"/>
</dbReference>
<dbReference type="InterPro" id="IPR046801">
    <property type="entry name" value="OpcA_G6PD_N"/>
</dbReference>
<name>A0A844GSL2_9CHRO</name>
<dbReference type="Pfam" id="PF01471">
    <property type="entry name" value="PG_binding_1"/>
    <property type="match status" value="1"/>
</dbReference>
<dbReference type="SUPFAM" id="SSF47090">
    <property type="entry name" value="PGBD-like"/>
    <property type="match status" value="1"/>
</dbReference>
<dbReference type="RefSeq" id="WP_015218659.1">
    <property type="nucleotide sequence ID" value="NZ_WMIA01000002.1"/>
</dbReference>
<dbReference type="Pfam" id="PF20171">
    <property type="entry name" value="OpcA_G6PD_C"/>
    <property type="match status" value="1"/>
</dbReference>